<keyword evidence="5 8" id="KW-0812">Transmembrane</keyword>
<evidence type="ECO:0000313" key="10">
    <source>
        <dbReference type="Proteomes" id="UP000247565"/>
    </source>
</evidence>
<comment type="caution">
    <text evidence="9">The sequence shown here is derived from an EMBL/GenBank/DDBJ whole genome shotgun (WGS) entry which is preliminary data.</text>
</comment>
<keyword evidence="2" id="KW-1003">Cell membrane</keyword>
<comment type="subcellular location">
    <subcellularLocation>
        <location evidence="1">Cell membrane</location>
        <topology evidence="1">Multi-pass membrane protein</topology>
    </subcellularLocation>
</comment>
<evidence type="ECO:0000256" key="4">
    <source>
        <dbReference type="ARBA" id="ARBA00022679"/>
    </source>
</evidence>
<keyword evidence="4" id="KW-0808">Transferase</keyword>
<accession>A0A318N254</accession>
<keyword evidence="3" id="KW-0328">Glycosyltransferase</keyword>
<evidence type="ECO:0000256" key="1">
    <source>
        <dbReference type="ARBA" id="ARBA00004651"/>
    </source>
</evidence>
<feature type="transmembrane region" description="Helical" evidence="8">
    <location>
        <begin position="346"/>
        <end position="364"/>
    </location>
</feature>
<feature type="transmembrane region" description="Helical" evidence="8">
    <location>
        <begin position="9"/>
        <end position="29"/>
    </location>
</feature>
<sequence length="471" mass="55095">MFLLTRKNFFIILLFILLAIFYCTLFYHINLTHFDSWDESRHAVSSIEMNINKNWIINTWMNKTDMWNLKPILSFLPTCIIISLFGKSILTVRLFSIVSTILLCSIVCYYTYKKYNIISSILFLSLLFTASLIIKTHGFRSGDADAFYIFCQVMVVIALASKNDTRHIALAAFFSALAFLTKSWHALFMAIPYFIAYGYLFKNKQLSIKSFTFPIIVFFSPILIWLALRYPYDKFDFIKEMYRYDLIARASDRITGHYHSIWYFFNQLVDHFSLITIIFIFALIYSFSFRKWKMFSYDILIILSAILSSFLIFSLAKTRLAHYSYTHIILICIISAILIGRDVNYYTKLLTLLLAIIALIYNMSTLHQFSKNKLPAYYDQLQKNAFPLTSAIFTPHEITQAERLSFMVMGNFNNDTIKQGKPVKNSLAYYRVGAKDNPDVTGCRILTEEKTLNDIRYEDDTVRLYTCQENQ</sequence>
<evidence type="ECO:0000256" key="5">
    <source>
        <dbReference type="ARBA" id="ARBA00022692"/>
    </source>
</evidence>
<gene>
    <name evidence="9" type="ORF">DK869_03925</name>
</gene>
<reference evidence="9 10" key="1">
    <citation type="submission" date="2018-05" db="EMBL/GenBank/DDBJ databases">
        <title>Reference genomes for bee gut microbiota database.</title>
        <authorList>
            <person name="Ellegaard K.M."/>
        </authorList>
    </citation>
    <scope>NUCLEOTIDE SEQUENCE [LARGE SCALE GENOMIC DNA]</scope>
    <source>
        <strain evidence="9 10">ESL0284</strain>
    </source>
</reference>
<dbReference type="Proteomes" id="UP000247565">
    <property type="component" value="Unassembled WGS sequence"/>
</dbReference>
<dbReference type="GO" id="GO:0005886">
    <property type="term" value="C:plasma membrane"/>
    <property type="evidence" value="ECO:0007669"/>
    <property type="project" value="UniProtKB-SubCell"/>
</dbReference>
<name>A0A318N254_9PROT</name>
<feature type="transmembrane region" description="Helical" evidence="8">
    <location>
        <begin position="297"/>
        <end position="316"/>
    </location>
</feature>
<feature type="transmembrane region" description="Helical" evidence="8">
    <location>
        <begin position="146"/>
        <end position="162"/>
    </location>
</feature>
<feature type="transmembrane region" description="Helical" evidence="8">
    <location>
        <begin position="322"/>
        <end position="339"/>
    </location>
</feature>
<dbReference type="PANTHER" id="PTHR33908">
    <property type="entry name" value="MANNOSYLTRANSFERASE YKCB-RELATED"/>
    <property type="match status" value="1"/>
</dbReference>
<evidence type="ECO:0000256" key="6">
    <source>
        <dbReference type="ARBA" id="ARBA00022989"/>
    </source>
</evidence>
<proteinExistence type="predicted"/>
<dbReference type="OrthoDB" id="9792789at2"/>
<feature type="transmembrane region" description="Helical" evidence="8">
    <location>
        <begin position="67"/>
        <end position="85"/>
    </location>
</feature>
<dbReference type="GO" id="GO:0009103">
    <property type="term" value="P:lipopolysaccharide biosynthetic process"/>
    <property type="evidence" value="ECO:0007669"/>
    <property type="project" value="UniProtKB-ARBA"/>
</dbReference>
<feature type="transmembrane region" description="Helical" evidence="8">
    <location>
        <begin position="118"/>
        <end position="134"/>
    </location>
</feature>
<evidence type="ECO:0000256" key="3">
    <source>
        <dbReference type="ARBA" id="ARBA00022676"/>
    </source>
</evidence>
<evidence type="ECO:0000256" key="7">
    <source>
        <dbReference type="ARBA" id="ARBA00023136"/>
    </source>
</evidence>
<dbReference type="PANTHER" id="PTHR33908:SF11">
    <property type="entry name" value="MEMBRANE PROTEIN"/>
    <property type="match status" value="1"/>
</dbReference>
<organism evidence="9 10">
    <name type="scientific">Commensalibacter melissae</name>
    <dbReference type="NCBI Taxonomy" id="2070537"/>
    <lineage>
        <taxon>Bacteria</taxon>
        <taxon>Pseudomonadati</taxon>
        <taxon>Pseudomonadota</taxon>
        <taxon>Alphaproteobacteria</taxon>
        <taxon>Acetobacterales</taxon>
        <taxon>Acetobacteraceae</taxon>
    </lineage>
</organism>
<feature type="transmembrane region" description="Helical" evidence="8">
    <location>
        <begin position="261"/>
        <end position="285"/>
    </location>
</feature>
<dbReference type="GO" id="GO:0016763">
    <property type="term" value="F:pentosyltransferase activity"/>
    <property type="evidence" value="ECO:0007669"/>
    <property type="project" value="TreeGrafter"/>
</dbReference>
<feature type="transmembrane region" description="Helical" evidence="8">
    <location>
        <begin position="211"/>
        <end position="232"/>
    </location>
</feature>
<dbReference type="AlphaFoldDB" id="A0A318N254"/>
<dbReference type="InterPro" id="IPR050297">
    <property type="entry name" value="LipidA_mod_glycosyltrf_83"/>
</dbReference>
<dbReference type="EMBL" id="QGLT01000002">
    <property type="protein sequence ID" value="PXZ00565.1"/>
    <property type="molecule type" value="Genomic_DNA"/>
</dbReference>
<keyword evidence="6 8" id="KW-1133">Transmembrane helix</keyword>
<keyword evidence="10" id="KW-1185">Reference proteome</keyword>
<feature type="transmembrane region" description="Helical" evidence="8">
    <location>
        <begin position="168"/>
        <end position="199"/>
    </location>
</feature>
<keyword evidence="7 8" id="KW-0472">Membrane</keyword>
<evidence type="ECO:0000313" key="9">
    <source>
        <dbReference type="EMBL" id="PXZ00565.1"/>
    </source>
</evidence>
<evidence type="ECO:0000256" key="8">
    <source>
        <dbReference type="SAM" id="Phobius"/>
    </source>
</evidence>
<protein>
    <recommendedName>
        <fullName evidence="11">Glycosyltransferase RgtA/B/C/D-like domain-containing protein</fullName>
    </recommendedName>
</protein>
<evidence type="ECO:0008006" key="11">
    <source>
        <dbReference type="Google" id="ProtNLM"/>
    </source>
</evidence>
<evidence type="ECO:0000256" key="2">
    <source>
        <dbReference type="ARBA" id="ARBA00022475"/>
    </source>
</evidence>
<dbReference type="RefSeq" id="WP_110438708.1">
    <property type="nucleotide sequence ID" value="NZ_CP046393.1"/>
</dbReference>